<proteinExistence type="predicted"/>
<protein>
    <submittedName>
        <fullName evidence="2">Uncharacterized protein</fullName>
    </submittedName>
</protein>
<organism evidence="2 3">
    <name type="scientific">Rhizophagus clarus</name>
    <dbReference type="NCBI Taxonomy" id="94130"/>
    <lineage>
        <taxon>Eukaryota</taxon>
        <taxon>Fungi</taxon>
        <taxon>Fungi incertae sedis</taxon>
        <taxon>Mucoromycota</taxon>
        <taxon>Glomeromycotina</taxon>
        <taxon>Glomeromycetes</taxon>
        <taxon>Glomerales</taxon>
        <taxon>Glomeraceae</taxon>
        <taxon>Rhizophagus</taxon>
    </lineage>
</organism>
<feature type="transmembrane region" description="Helical" evidence="1">
    <location>
        <begin position="102"/>
        <end position="123"/>
    </location>
</feature>
<sequence>MFKITIESSGPSPNSFQKLYVDISSRNALYPEIKDSLIFYKYNTKLQAFSQISSLELDNWLALWDIQTKSNLTKLTSRLRILAISSSDSWHMNREHIGSRKAVFKFLLGSIGYCSFYFISFFLGDSVVIILKVWTWILIISQVSDGIPARKSAPLKPDKVS</sequence>
<dbReference type="Proteomes" id="UP000615446">
    <property type="component" value="Unassembled WGS sequence"/>
</dbReference>
<keyword evidence="1" id="KW-1133">Transmembrane helix</keyword>
<comment type="caution">
    <text evidence="2">The sequence shown here is derived from an EMBL/GenBank/DDBJ whole genome shotgun (WGS) entry which is preliminary data.</text>
</comment>
<gene>
    <name evidence="2" type="ORF">RCL2_001130900</name>
</gene>
<keyword evidence="1" id="KW-0812">Transmembrane</keyword>
<keyword evidence="1" id="KW-0472">Membrane</keyword>
<evidence type="ECO:0000256" key="1">
    <source>
        <dbReference type="SAM" id="Phobius"/>
    </source>
</evidence>
<evidence type="ECO:0000313" key="3">
    <source>
        <dbReference type="Proteomes" id="UP000615446"/>
    </source>
</evidence>
<dbReference type="EMBL" id="BLAL01000079">
    <property type="protein sequence ID" value="GES84183.1"/>
    <property type="molecule type" value="Genomic_DNA"/>
</dbReference>
<reference evidence="2" key="1">
    <citation type="submission" date="2019-10" db="EMBL/GenBank/DDBJ databases">
        <title>Conservation and host-specific expression of non-tandemly repeated heterogenous ribosome RNA gene in arbuscular mycorrhizal fungi.</title>
        <authorList>
            <person name="Maeda T."/>
            <person name="Kobayashi Y."/>
            <person name="Nakagawa T."/>
            <person name="Ezawa T."/>
            <person name="Yamaguchi K."/>
            <person name="Bino T."/>
            <person name="Nishimoto Y."/>
            <person name="Shigenobu S."/>
            <person name="Kawaguchi M."/>
        </authorList>
    </citation>
    <scope>NUCLEOTIDE SEQUENCE</scope>
    <source>
        <strain evidence="2">HR1</strain>
    </source>
</reference>
<evidence type="ECO:0000313" key="2">
    <source>
        <dbReference type="EMBL" id="GES84183.1"/>
    </source>
</evidence>
<dbReference type="AlphaFoldDB" id="A0A8H3QLJ5"/>
<name>A0A8H3QLJ5_9GLOM</name>
<accession>A0A8H3QLJ5</accession>